<evidence type="ECO:0000256" key="2">
    <source>
        <dbReference type="SAM" id="Phobius"/>
    </source>
</evidence>
<keyword evidence="2" id="KW-1133">Transmembrane helix</keyword>
<dbReference type="RefSeq" id="XP_007932410.1">
    <property type="nucleotide sequence ID" value="XM_007934219.1"/>
</dbReference>
<evidence type="ECO:0000313" key="4">
    <source>
        <dbReference type="Proteomes" id="UP000016932"/>
    </source>
</evidence>
<gene>
    <name evidence="3" type="ORF">MYCFIDRAFT_180456</name>
</gene>
<name>M2ZXX6_PSEFD</name>
<reference evidence="3 4" key="1">
    <citation type="journal article" date="2012" name="PLoS Pathog.">
        <title>Diverse lifestyles and strategies of plant pathogenesis encoded in the genomes of eighteen Dothideomycetes fungi.</title>
        <authorList>
            <person name="Ohm R.A."/>
            <person name="Feau N."/>
            <person name="Henrissat B."/>
            <person name="Schoch C.L."/>
            <person name="Horwitz B.A."/>
            <person name="Barry K.W."/>
            <person name="Condon B.J."/>
            <person name="Copeland A.C."/>
            <person name="Dhillon B."/>
            <person name="Glaser F."/>
            <person name="Hesse C.N."/>
            <person name="Kosti I."/>
            <person name="LaButti K."/>
            <person name="Lindquist E.A."/>
            <person name="Lucas S."/>
            <person name="Salamov A.A."/>
            <person name="Bradshaw R.E."/>
            <person name="Ciuffetti L."/>
            <person name="Hamelin R.C."/>
            <person name="Kema G.H.J."/>
            <person name="Lawrence C."/>
            <person name="Scott J.A."/>
            <person name="Spatafora J.W."/>
            <person name="Turgeon B.G."/>
            <person name="de Wit P.J.G.M."/>
            <person name="Zhong S."/>
            <person name="Goodwin S.B."/>
            <person name="Grigoriev I.V."/>
        </authorList>
    </citation>
    <scope>NUCLEOTIDE SEQUENCE [LARGE SCALE GENOMIC DNA]</scope>
    <source>
        <strain evidence="3 4">CIRAD86</strain>
    </source>
</reference>
<dbReference type="EMBL" id="KB446572">
    <property type="protein sequence ID" value="EME76971.1"/>
    <property type="molecule type" value="Genomic_DNA"/>
</dbReference>
<keyword evidence="4" id="KW-1185">Reference proteome</keyword>
<dbReference type="VEuPathDB" id="FungiDB:MYCFIDRAFT_180456"/>
<dbReference type="KEGG" id="pfj:MYCFIDRAFT_180456"/>
<protein>
    <submittedName>
        <fullName evidence="3">Uncharacterized protein</fullName>
    </submittedName>
</protein>
<feature type="region of interest" description="Disordered" evidence="1">
    <location>
        <begin position="72"/>
        <end position="105"/>
    </location>
</feature>
<dbReference type="HOGENOM" id="CLU_494419_0_0_1"/>
<dbReference type="AlphaFoldDB" id="M2ZXX6"/>
<organism evidence="3 4">
    <name type="scientific">Pseudocercospora fijiensis (strain CIRAD86)</name>
    <name type="common">Black leaf streak disease fungus</name>
    <name type="synonym">Mycosphaerella fijiensis</name>
    <dbReference type="NCBI Taxonomy" id="383855"/>
    <lineage>
        <taxon>Eukaryota</taxon>
        <taxon>Fungi</taxon>
        <taxon>Dikarya</taxon>
        <taxon>Ascomycota</taxon>
        <taxon>Pezizomycotina</taxon>
        <taxon>Dothideomycetes</taxon>
        <taxon>Dothideomycetidae</taxon>
        <taxon>Mycosphaerellales</taxon>
        <taxon>Mycosphaerellaceae</taxon>
        <taxon>Pseudocercospora</taxon>
    </lineage>
</organism>
<dbReference type="Proteomes" id="UP000016932">
    <property type="component" value="Unassembled WGS sequence"/>
</dbReference>
<evidence type="ECO:0000256" key="1">
    <source>
        <dbReference type="SAM" id="MobiDB-lite"/>
    </source>
</evidence>
<proteinExistence type="predicted"/>
<feature type="transmembrane region" description="Helical" evidence="2">
    <location>
        <begin position="499"/>
        <end position="518"/>
    </location>
</feature>
<keyword evidence="2" id="KW-0812">Transmembrane</keyword>
<dbReference type="GeneID" id="19334403"/>
<evidence type="ECO:0000313" key="3">
    <source>
        <dbReference type="EMBL" id="EME76971.1"/>
    </source>
</evidence>
<sequence length="551" mass="60984">MPIGKELKTTRRHLLSGMLIIISGLREKTRILGEKTSDAETAREYISGNTRGACQSRIDVDEGGMSIEREELDPVSSLTAPKAGMERKAKTKKNDTSSAQPTEASVTRDFSEILESYGSKHLHCQMLSIGGFSDYHQTVQNWRVAVRFKTLADRYLWNPLLLPVISGKPSEHRLRPSLKSAPWISFYGMKRRKGTRCEHDFLSQDGGPSRSRSCIPGIMGKSMQKHLHESGSMKARVCICCLILFIQADSYSARTLILPILSVASHEQEDTAEMAFEMAARTLGLFSVKDVVRCRADEAHRRRGDGFVRMVWKLPAAGAANLSAFVSNGVVPISSRPYAQDIIDKMRAALGSEDGISLVRWCSMLHGRFSAEQTHHIPSVNERPTSCCLGGMLAAGQFSCQPSDLFASTEQQLRKMKPARRNWRLMKDGSTFATARTLLSPATSVVLHANYLECSTTRLVPWYSNLNLNNQDTCVPDLIAIADTETVFAVFLHRASQPIVLAIPIGLGFGFMLVWFPIADILVTWTHRGLVHLCFETPVELAITDAALSAA</sequence>
<feature type="compositionally biased region" description="Basic and acidic residues" evidence="1">
    <location>
        <begin position="84"/>
        <end position="95"/>
    </location>
</feature>
<accession>M2ZXX6</accession>
<keyword evidence="2" id="KW-0472">Membrane</keyword>
<feature type="compositionally biased region" description="Polar residues" evidence="1">
    <location>
        <begin position="96"/>
        <end position="105"/>
    </location>
</feature>